<organism evidence="3 4">
    <name type="scientific">Planktothrix agardhii (strain NIVA-CYA 126/8)</name>
    <dbReference type="NCBI Taxonomy" id="388467"/>
    <lineage>
        <taxon>Bacteria</taxon>
        <taxon>Bacillati</taxon>
        <taxon>Cyanobacteriota</taxon>
        <taxon>Cyanophyceae</taxon>
        <taxon>Oscillatoriophycideae</taxon>
        <taxon>Oscillatoriales</taxon>
        <taxon>Microcoleaceae</taxon>
        <taxon>Planktothrix</taxon>
    </lineage>
</organism>
<dbReference type="Proteomes" id="UP000027395">
    <property type="component" value="Chromosome"/>
</dbReference>
<name>A0A073CH25_PLAA1</name>
<gene>
    <name evidence="3" type="ORF">A19Y_2023</name>
</gene>
<dbReference type="eggNOG" id="COG3409">
    <property type="taxonomic scope" value="Bacteria"/>
</dbReference>
<dbReference type="Gene3D" id="1.10.101.10">
    <property type="entry name" value="PGBD-like superfamily/PGBD"/>
    <property type="match status" value="1"/>
</dbReference>
<dbReference type="STRING" id="388467.A19Y_2023"/>
<sequence length="354" mass="40025">MSNGTGFLPIFLMKLQDFLGKNTRYDIKGISEDDELSRQVQTRLIDLGLLDPPVDGVFGPKSTAGLHQFQKLMECGEAGYLGAVTAKKLIEAKREQIPVATPILKTVKSTVFKVKPIASSQLNDSEKFAIPANKEFSVLAYDPIRGHLRVALRTESYDGYSVLYIWGEHAEIHENGSRVYPKPIPKSARLNVPYKSQLDNWFNPTGSCNVTSLAMCLEYLKARRKTSSGQFEDELYEYAINKGYSRHNPNDLARIVRDYGCQDYFTENGTIDDIKDWIAAGNPAVIHGYFTSFGHIMPVVGYDEYGFIVHDPYGEWFSSGYRTDLSGSYLNYSYRLIRRVCIPDGSFWVHFISK</sequence>
<evidence type="ECO:0000313" key="4">
    <source>
        <dbReference type="Proteomes" id="UP000027395"/>
    </source>
</evidence>
<dbReference type="InterPro" id="IPR002477">
    <property type="entry name" value="Peptidoglycan-bd-like"/>
</dbReference>
<evidence type="ECO:0008006" key="5">
    <source>
        <dbReference type="Google" id="ProtNLM"/>
    </source>
</evidence>
<protein>
    <recommendedName>
        <fullName evidence="5">Peptidoglycan-binding protein</fullName>
    </recommendedName>
</protein>
<dbReference type="HOGENOM" id="CLU_031449_0_0_3"/>
<feature type="domain" description="Peptidoglycan binding-like" evidence="1">
    <location>
        <begin position="37"/>
        <end position="89"/>
    </location>
</feature>
<feature type="domain" description="Peptidase C39-like" evidence="2">
    <location>
        <begin position="190"/>
        <end position="313"/>
    </location>
</feature>
<dbReference type="InterPro" id="IPR036365">
    <property type="entry name" value="PGBD-like_sf"/>
</dbReference>
<dbReference type="Gene3D" id="3.90.70.10">
    <property type="entry name" value="Cysteine proteinases"/>
    <property type="match status" value="1"/>
</dbReference>
<dbReference type="PATRIC" id="fig|388467.6.peg.1970"/>
<evidence type="ECO:0000313" key="3">
    <source>
        <dbReference type="EMBL" id="KEI66993.1"/>
    </source>
</evidence>
<dbReference type="Pfam" id="PF13529">
    <property type="entry name" value="Peptidase_C39_2"/>
    <property type="match status" value="1"/>
</dbReference>
<dbReference type="InterPro" id="IPR039564">
    <property type="entry name" value="Peptidase_C39-like"/>
</dbReference>
<evidence type="ECO:0000259" key="1">
    <source>
        <dbReference type="Pfam" id="PF01471"/>
    </source>
</evidence>
<reference evidence="3 4" key="1">
    <citation type="journal article" date="2014" name="Appl. Environ. Microbiol.">
        <title>Elucidation of insertion elements encoded on plasmids and in vitro construction of shuttle vectors from the toxic cyanobacterium Planktothrix.</title>
        <authorList>
            <person name="Christiansen G."/>
            <person name="Goesmann A."/>
            <person name="Kurmayer R."/>
        </authorList>
    </citation>
    <scope>NUCLEOTIDE SEQUENCE [LARGE SCALE GENOMIC DNA]</scope>
    <source>
        <strain evidence="3 4">NIVA-CYA 126/8</strain>
    </source>
</reference>
<dbReference type="EMBL" id="CM002803">
    <property type="protein sequence ID" value="KEI66993.1"/>
    <property type="molecule type" value="Genomic_DNA"/>
</dbReference>
<dbReference type="SUPFAM" id="SSF47090">
    <property type="entry name" value="PGBD-like"/>
    <property type="match status" value="1"/>
</dbReference>
<dbReference type="Pfam" id="PF01471">
    <property type="entry name" value="PG_binding_1"/>
    <property type="match status" value="1"/>
</dbReference>
<dbReference type="SUPFAM" id="SSF54001">
    <property type="entry name" value="Cysteine proteinases"/>
    <property type="match status" value="1"/>
</dbReference>
<dbReference type="InterPro" id="IPR036366">
    <property type="entry name" value="PGBDSf"/>
</dbReference>
<keyword evidence="4" id="KW-1185">Reference proteome</keyword>
<dbReference type="AlphaFoldDB" id="A0A073CH25"/>
<accession>A0A073CH25</accession>
<proteinExistence type="predicted"/>
<evidence type="ECO:0000259" key="2">
    <source>
        <dbReference type="Pfam" id="PF13529"/>
    </source>
</evidence>
<dbReference type="InterPro" id="IPR038765">
    <property type="entry name" value="Papain-like_cys_pep_sf"/>
</dbReference>